<dbReference type="AlphaFoldDB" id="A0A6U0AV84"/>
<sequence length="387" mass="41290">MRATSLMIKRFVGRRGATMGAGTSSAGTWWCSRAHSRRMAVRCASTTSEGRKSRVVFLGTPDCARDVLGRMLDAASAADSMFEVTAVVSQPGRPRGRGRKSDAPAPSPVAELAMQRGMTEDRILCPEKANEEAFLNALRKLDIDLAVTAAYGNFLPQKFLDIPRLGTLNIHPSLLPQWRGAAPVQRALESGQAETGVSVAYTVLKMDAGPILRQVKRPLNGDEKAPELLTELFETGVQALLDELPSVFAGEAASRATPQGEATLTHAAKVSPEEGDLDFTKQSAHECHNKVRAFAGWPGTKATLKVKAAGDDAELKEVVIKIITTQVSSDGDAVSAGGVVELRKKMLRVPCAGGEWLELLEVQPPGKKAMDASSFINGLGKGASVYI</sequence>
<dbReference type="HAMAP" id="MF_00182">
    <property type="entry name" value="Formyl_trans"/>
    <property type="match status" value="1"/>
</dbReference>
<name>A0A6U0AV84_9CHLO</name>
<dbReference type="CDD" id="cd08646">
    <property type="entry name" value="FMT_core_Met-tRNA-FMT_N"/>
    <property type="match status" value="1"/>
</dbReference>
<evidence type="ECO:0000256" key="5">
    <source>
        <dbReference type="ARBA" id="ARBA00022917"/>
    </source>
</evidence>
<dbReference type="NCBIfam" id="TIGR00460">
    <property type="entry name" value="fmt"/>
    <property type="match status" value="1"/>
</dbReference>
<feature type="region of interest" description="Disordered" evidence="6">
    <location>
        <begin position="89"/>
        <end position="108"/>
    </location>
</feature>
<dbReference type="PANTHER" id="PTHR11138:SF5">
    <property type="entry name" value="METHIONYL-TRNA FORMYLTRANSFERASE, MITOCHONDRIAL"/>
    <property type="match status" value="1"/>
</dbReference>
<dbReference type="EMBL" id="HBEW01007954">
    <property type="protein sequence ID" value="CAD8587979.1"/>
    <property type="molecule type" value="Transcribed_RNA"/>
</dbReference>
<dbReference type="InterPro" id="IPR044135">
    <property type="entry name" value="Met-tRNA-FMT_C"/>
</dbReference>
<comment type="similarity">
    <text evidence="1">Belongs to the Fmt family.</text>
</comment>
<dbReference type="GO" id="GO:0005739">
    <property type="term" value="C:mitochondrion"/>
    <property type="evidence" value="ECO:0007669"/>
    <property type="project" value="TreeGrafter"/>
</dbReference>
<keyword evidence="4" id="KW-0808">Transferase</keyword>
<organism evidence="9">
    <name type="scientific">Ostreococcus mediterraneus</name>
    <dbReference type="NCBI Taxonomy" id="1486918"/>
    <lineage>
        <taxon>Eukaryota</taxon>
        <taxon>Viridiplantae</taxon>
        <taxon>Chlorophyta</taxon>
        <taxon>Mamiellophyceae</taxon>
        <taxon>Mamiellales</taxon>
        <taxon>Bathycoccaceae</taxon>
        <taxon>Ostreococcus</taxon>
    </lineage>
</organism>
<accession>A0A6U0AV84</accession>
<proteinExistence type="inferred from homology"/>
<dbReference type="InterPro" id="IPR002376">
    <property type="entry name" value="Formyl_transf_N"/>
</dbReference>
<dbReference type="SUPFAM" id="SSF53328">
    <property type="entry name" value="Formyltransferase"/>
    <property type="match status" value="1"/>
</dbReference>
<dbReference type="InterPro" id="IPR041711">
    <property type="entry name" value="Met-tRNA-FMT_N"/>
</dbReference>
<reference evidence="9" key="1">
    <citation type="submission" date="2021-01" db="EMBL/GenBank/DDBJ databases">
        <authorList>
            <person name="Corre E."/>
            <person name="Pelletier E."/>
            <person name="Niang G."/>
            <person name="Scheremetjew M."/>
            <person name="Finn R."/>
            <person name="Kale V."/>
            <person name="Holt S."/>
            <person name="Cochrane G."/>
            <person name="Meng A."/>
            <person name="Brown T."/>
            <person name="Cohen L."/>
        </authorList>
    </citation>
    <scope>NUCLEOTIDE SEQUENCE</scope>
    <source>
        <strain evidence="9">Clade-D-RCC2572</strain>
    </source>
</reference>
<dbReference type="SUPFAM" id="SSF50486">
    <property type="entry name" value="FMT C-terminal domain-like"/>
    <property type="match status" value="1"/>
</dbReference>
<dbReference type="InterPro" id="IPR011034">
    <property type="entry name" value="Formyl_transferase-like_C_sf"/>
</dbReference>
<dbReference type="Pfam" id="PF02911">
    <property type="entry name" value="Formyl_trans_C"/>
    <property type="match status" value="1"/>
</dbReference>
<dbReference type="InterPro" id="IPR005793">
    <property type="entry name" value="Formyl_trans_C"/>
</dbReference>
<dbReference type="InterPro" id="IPR036477">
    <property type="entry name" value="Formyl_transf_N_sf"/>
</dbReference>
<dbReference type="InterPro" id="IPR005794">
    <property type="entry name" value="Fmt"/>
</dbReference>
<dbReference type="PANTHER" id="PTHR11138">
    <property type="entry name" value="METHIONYL-TRNA FORMYLTRANSFERASE"/>
    <property type="match status" value="1"/>
</dbReference>
<dbReference type="Gene3D" id="3.40.50.170">
    <property type="entry name" value="Formyl transferase, N-terminal domain"/>
    <property type="match status" value="1"/>
</dbReference>
<dbReference type="CDD" id="cd08704">
    <property type="entry name" value="Met_tRNA_FMT_C"/>
    <property type="match status" value="1"/>
</dbReference>
<evidence type="ECO:0000313" key="9">
    <source>
        <dbReference type="EMBL" id="CAD8587979.1"/>
    </source>
</evidence>
<protein>
    <recommendedName>
        <fullName evidence="3">Methionyl-tRNA formyltransferase, mitochondrial</fullName>
        <ecNumber evidence="2">2.1.2.9</ecNumber>
    </recommendedName>
</protein>
<evidence type="ECO:0000259" key="8">
    <source>
        <dbReference type="Pfam" id="PF02911"/>
    </source>
</evidence>
<evidence type="ECO:0000256" key="4">
    <source>
        <dbReference type="ARBA" id="ARBA00022679"/>
    </source>
</evidence>
<evidence type="ECO:0000256" key="2">
    <source>
        <dbReference type="ARBA" id="ARBA00012261"/>
    </source>
</evidence>
<dbReference type="InterPro" id="IPR037022">
    <property type="entry name" value="Formyl_trans_C_sf"/>
</dbReference>
<dbReference type="Pfam" id="PF00551">
    <property type="entry name" value="Formyl_trans_N"/>
    <property type="match status" value="1"/>
</dbReference>
<dbReference type="EC" id="2.1.2.9" evidence="2"/>
<evidence type="ECO:0000259" key="7">
    <source>
        <dbReference type="Pfam" id="PF00551"/>
    </source>
</evidence>
<evidence type="ECO:0000256" key="6">
    <source>
        <dbReference type="SAM" id="MobiDB-lite"/>
    </source>
</evidence>
<feature type="domain" description="Formyl transferase N-terminal" evidence="7">
    <location>
        <begin position="54"/>
        <end position="241"/>
    </location>
</feature>
<dbReference type="Gene3D" id="3.10.25.10">
    <property type="entry name" value="Formyl transferase, C-terminal domain"/>
    <property type="match status" value="1"/>
</dbReference>
<keyword evidence="5" id="KW-0648">Protein biosynthesis</keyword>
<evidence type="ECO:0000256" key="1">
    <source>
        <dbReference type="ARBA" id="ARBA00010699"/>
    </source>
</evidence>
<evidence type="ECO:0000256" key="3">
    <source>
        <dbReference type="ARBA" id="ARBA00014185"/>
    </source>
</evidence>
<dbReference type="GO" id="GO:0004479">
    <property type="term" value="F:methionyl-tRNA formyltransferase activity"/>
    <property type="evidence" value="ECO:0007669"/>
    <property type="project" value="UniProtKB-EC"/>
</dbReference>
<gene>
    <name evidence="9" type="ORF">OMED0929_LOCUS6726</name>
</gene>
<feature type="domain" description="Formyl transferase C-terminal" evidence="8">
    <location>
        <begin position="269"/>
        <end position="379"/>
    </location>
</feature>